<sequence length="483" mass="53620">MTEEFVDVLVVGAGLSGIGAGYHLQTLCPDRSYAIVEARNDLGGTWDLFRYPGVRSDSDMHTLGYSFRPWTDPKAIAAGPTILHYLRETARDNGIDRKIRFGHKVVRADWSAQDAQWTVQMLRESDGSTVSMRCGFLFMCSGYYDYASGYQPEYPGLDRFGGRMVHPQKWPEDLDYAGKKIVVIGSGATAVTLVPALAETAGHVTMLQRSPTWMAARPSVDPINTTLRRGLPLKMALKLTRWKNVLLSMYFFRLCRRSPQRVSQLLLAGVRQALGPKADIATHFTPRYNPWEQRLCLVPDGDFFQALNTGSASVVTDQIESFTETGLKLKSGATLDADIIVSATGLNLSMLGKAAVYVDGQRVEPARTVNYKGLMYTGVPNLANTFGYTNASWTLKADLTAQYVCRLLNHMRKTGARQCLVPELGPDTPLQPWVDFSSGYFQRAADQLPKQGTTKPWKLNQNYLSDLVAMRFGKVADGVLRFS</sequence>
<dbReference type="InterPro" id="IPR020946">
    <property type="entry name" value="Flavin_mOase-like"/>
</dbReference>
<keyword evidence="6" id="KW-0503">Monooxygenase</keyword>
<keyword evidence="5 7" id="KW-0560">Oxidoreductase</keyword>
<dbReference type="Pfam" id="PF13450">
    <property type="entry name" value="NAD_binding_8"/>
    <property type="match status" value="1"/>
</dbReference>
<dbReference type="Pfam" id="PF00743">
    <property type="entry name" value="FMO-like"/>
    <property type="match status" value="1"/>
</dbReference>
<evidence type="ECO:0000313" key="8">
    <source>
        <dbReference type="Proteomes" id="UP001385892"/>
    </source>
</evidence>
<dbReference type="SUPFAM" id="SSF51905">
    <property type="entry name" value="FAD/NAD(P)-binding domain"/>
    <property type="match status" value="1"/>
</dbReference>
<gene>
    <name evidence="7" type="ORF">WKW82_17020</name>
</gene>
<evidence type="ECO:0000256" key="4">
    <source>
        <dbReference type="ARBA" id="ARBA00022827"/>
    </source>
</evidence>
<accession>A0ABU8WP74</accession>
<comment type="similarity">
    <text evidence="2">Belongs to the FAD-binding monooxygenase family.</text>
</comment>
<evidence type="ECO:0000313" key="7">
    <source>
        <dbReference type="EMBL" id="MEJ8848362.1"/>
    </source>
</evidence>
<dbReference type="Proteomes" id="UP001385892">
    <property type="component" value="Unassembled WGS sequence"/>
</dbReference>
<evidence type="ECO:0000256" key="5">
    <source>
        <dbReference type="ARBA" id="ARBA00023002"/>
    </source>
</evidence>
<dbReference type="InterPro" id="IPR036188">
    <property type="entry name" value="FAD/NAD-bd_sf"/>
</dbReference>
<name>A0ABU8WP74_9BURK</name>
<dbReference type="GO" id="GO:0016491">
    <property type="term" value="F:oxidoreductase activity"/>
    <property type="evidence" value="ECO:0007669"/>
    <property type="project" value="UniProtKB-KW"/>
</dbReference>
<comment type="cofactor">
    <cofactor evidence="1">
        <name>FAD</name>
        <dbReference type="ChEBI" id="CHEBI:57692"/>
    </cofactor>
</comment>
<evidence type="ECO:0000256" key="1">
    <source>
        <dbReference type="ARBA" id="ARBA00001974"/>
    </source>
</evidence>
<dbReference type="PANTHER" id="PTHR43872">
    <property type="entry name" value="MONOOXYGENASE, PUTATIVE (AFU_ORTHOLOGUE AFUA_8G02570)-RELATED"/>
    <property type="match status" value="1"/>
</dbReference>
<dbReference type="RefSeq" id="WP_340343491.1">
    <property type="nucleotide sequence ID" value="NZ_JBBKZT010000007.1"/>
</dbReference>
<dbReference type="Gene3D" id="3.50.50.60">
    <property type="entry name" value="FAD/NAD(P)-binding domain"/>
    <property type="match status" value="2"/>
</dbReference>
<keyword evidence="4" id="KW-0274">FAD</keyword>
<organism evidence="7 8">
    <name type="scientific">Variovorax rhizosphaerae</name>
    <dbReference type="NCBI Taxonomy" id="1836200"/>
    <lineage>
        <taxon>Bacteria</taxon>
        <taxon>Pseudomonadati</taxon>
        <taxon>Pseudomonadota</taxon>
        <taxon>Betaproteobacteria</taxon>
        <taxon>Burkholderiales</taxon>
        <taxon>Comamonadaceae</taxon>
        <taxon>Variovorax</taxon>
    </lineage>
</organism>
<protein>
    <submittedName>
        <fullName evidence="7">NAD(P)/FAD-dependent oxidoreductase</fullName>
        <ecNumber evidence="7">1.14.13.-</ecNumber>
    </submittedName>
</protein>
<dbReference type="InterPro" id="IPR051820">
    <property type="entry name" value="FAD-binding_MO"/>
</dbReference>
<evidence type="ECO:0000256" key="2">
    <source>
        <dbReference type="ARBA" id="ARBA00010139"/>
    </source>
</evidence>
<proteinExistence type="inferred from homology"/>
<dbReference type="EC" id="1.14.13.-" evidence="7"/>
<keyword evidence="8" id="KW-1185">Reference proteome</keyword>
<dbReference type="EMBL" id="JBBKZT010000007">
    <property type="protein sequence ID" value="MEJ8848362.1"/>
    <property type="molecule type" value="Genomic_DNA"/>
</dbReference>
<keyword evidence="3" id="KW-0285">Flavoprotein</keyword>
<evidence type="ECO:0000256" key="3">
    <source>
        <dbReference type="ARBA" id="ARBA00022630"/>
    </source>
</evidence>
<reference evidence="7 8" key="1">
    <citation type="submission" date="2024-03" db="EMBL/GenBank/DDBJ databases">
        <title>Novel species of the genus Variovorax.</title>
        <authorList>
            <person name="Liu Q."/>
            <person name="Xin Y.-H."/>
        </authorList>
    </citation>
    <scope>NUCLEOTIDE SEQUENCE [LARGE SCALE GENOMIC DNA]</scope>
    <source>
        <strain evidence="7 8">KACC 18900</strain>
    </source>
</reference>
<comment type="caution">
    <text evidence="7">The sequence shown here is derived from an EMBL/GenBank/DDBJ whole genome shotgun (WGS) entry which is preliminary data.</text>
</comment>
<dbReference type="PANTHER" id="PTHR43872:SF1">
    <property type="entry name" value="MONOOXYGENASE, PUTATIVE (AFU_ORTHOLOGUE AFUA_8G02570)-RELATED"/>
    <property type="match status" value="1"/>
</dbReference>
<evidence type="ECO:0000256" key="6">
    <source>
        <dbReference type="ARBA" id="ARBA00023033"/>
    </source>
</evidence>